<feature type="transmembrane region" description="Helical" evidence="7">
    <location>
        <begin position="98"/>
        <end position="121"/>
    </location>
</feature>
<keyword evidence="6 7" id="KW-0472">Membrane</keyword>
<comment type="subcellular location">
    <subcellularLocation>
        <location evidence="1">Membrane</location>
        <topology evidence="1">Multi-pass membrane protein</topology>
    </subcellularLocation>
</comment>
<dbReference type="GO" id="GO:0015112">
    <property type="term" value="F:nitrate transmembrane transporter activity"/>
    <property type="evidence" value="ECO:0007669"/>
    <property type="project" value="InterPro"/>
</dbReference>
<evidence type="ECO:0000256" key="7">
    <source>
        <dbReference type="SAM" id="Phobius"/>
    </source>
</evidence>
<evidence type="ECO:0000313" key="10">
    <source>
        <dbReference type="Proteomes" id="UP000199169"/>
    </source>
</evidence>
<keyword evidence="5" id="KW-0534">Nitrate assimilation</keyword>
<dbReference type="PANTHER" id="PTHR23515">
    <property type="entry name" value="HIGH-AFFINITY NITRATE TRANSPORTER 2.3"/>
    <property type="match status" value="1"/>
</dbReference>
<accession>A0A1A8XW02</accession>
<dbReference type="SUPFAM" id="SSF103473">
    <property type="entry name" value="MFS general substrate transporter"/>
    <property type="match status" value="1"/>
</dbReference>
<feature type="transmembrane region" description="Helical" evidence="7">
    <location>
        <begin position="316"/>
        <end position="336"/>
    </location>
</feature>
<comment type="similarity">
    <text evidence="2">Belongs to the major facilitator superfamily. Nitrate/nitrite porter (TC 2.A.1.8) family.</text>
</comment>
<reference evidence="9 10" key="1">
    <citation type="submission" date="2016-06" db="EMBL/GenBank/DDBJ databases">
        <authorList>
            <person name="Kjaerup R.B."/>
            <person name="Dalgaard T.S."/>
            <person name="Juul-Madsen H.R."/>
        </authorList>
    </citation>
    <scope>NUCLEOTIDE SEQUENCE [LARGE SCALE GENOMIC DNA]</scope>
    <source>
        <strain evidence="9">3</strain>
    </source>
</reference>
<dbReference type="AlphaFoldDB" id="A0A1A8XW02"/>
<feature type="transmembrane region" description="Helical" evidence="7">
    <location>
        <begin position="348"/>
        <end position="370"/>
    </location>
</feature>
<organism evidence="9 10">
    <name type="scientific">Candidatus Accumulibacter aalborgensis</name>
    <dbReference type="NCBI Taxonomy" id="1860102"/>
    <lineage>
        <taxon>Bacteria</taxon>
        <taxon>Pseudomonadati</taxon>
        <taxon>Pseudomonadota</taxon>
        <taxon>Betaproteobacteria</taxon>
        <taxon>Candidatus Accumulibacter</taxon>
    </lineage>
</organism>
<feature type="transmembrane region" description="Helical" evidence="7">
    <location>
        <begin position="167"/>
        <end position="185"/>
    </location>
</feature>
<dbReference type="InterPro" id="IPR036259">
    <property type="entry name" value="MFS_trans_sf"/>
</dbReference>
<dbReference type="EMBL" id="FLQX01000142">
    <property type="protein sequence ID" value="SBT08782.1"/>
    <property type="molecule type" value="Genomic_DNA"/>
</dbReference>
<evidence type="ECO:0000256" key="1">
    <source>
        <dbReference type="ARBA" id="ARBA00004141"/>
    </source>
</evidence>
<evidence type="ECO:0000256" key="2">
    <source>
        <dbReference type="ARBA" id="ARBA00008432"/>
    </source>
</evidence>
<sequence length="423" mass="46457">MASEKFKQWSVVTASTTSFTVCFMVWMMFAVIGIPIKQSLGLNETQFGILVAMPVLTGSLIRLPLGMWTDRFGGRIVFLVLMLSTVFPIWLISRATEFWQFLVTGLFVGVAGGSFTVGIAYCARWFPRNRQGLAMGIFGVGNTGAAVTKLVAPTIVVAYGWEMVPQVYAVLMLITALLFWCFTYTDAEHSAGAAHVTVKEQLLTLKDPAVWRYSQYYSIVFGGYVGLSLWMTKYYISEYGFDLKTAALLAAGFSIPGGLLRAIGGWFSDKYGAHSVTWWVLWVGLVCLFFLSYPQSDFTIHTVSGPKTFHIGLNPTLFTIIMFTMGMSFAIGKASVFKYISDDYPHNIGVVSGIVGLAGGMGGFILPILFGALVDLTGLRSSAFMLMFGIVWVSLMWMYFAEVRPMSAAESDKHPAASPVPLN</sequence>
<dbReference type="InterPro" id="IPR044772">
    <property type="entry name" value="NO3_transporter"/>
</dbReference>
<name>A0A1A8XW02_9PROT</name>
<evidence type="ECO:0000313" key="9">
    <source>
        <dbReference type="EMBL" id="SBT08782.1"/>
    </source>
</evidence>
<evidence type="ECO:0000256" key="4">
    <source>
        <dbReference type="ARBA" id="ARBA00022989"/>
    </source>
</evidence>
<keyword evidence="10" id="KW-1185">Reference proteome</keyword>
<evidence type="ECO:0000256" key="6">
    <source>
        <dbReference type="ARBA" id="ARBA00023136"/>
    </source>
</evidence>
<feature type="transmembrane region" description="Helical" evidence="7">
    <location>
        <begin position="279"/>
        <end position="296"/>
    </location>
</feature>
<feature type="transmembrane region" description="Helical" evidence="7">
    <location>
        <begin position="216"/>
        <end position="236"/>
    </location>
</feature>
<dbReference type="RefSeq" id="WP_186408443.1">
    <property type="nucleotide sequence ID" value="NZ_FLQX01000142.1"/>
</dbReference>
<dbReference type="GO" id="GO:0016020">
    <property type="term" value="C:membrane"/>
    <property type="evidence" value="ECO:0007669"/>
    <property type="project" value="UniProtKB-SubCell"/>
</dbReference>
<feature type="transmembrane region" description="Helical" evidence="7">
    <location>
        <begin position="72"/>
        <end position="92"/>
    </location>
</feature>
<dbReference type="STRING" id="1860102.ACCAA_630019"/>
<evidence type="ECO:0000256" key="3">
    <source>
        <dbReference type="ARBA" id="ARBA00022692"/>
    </source>
</evidence>
<feature type="transmembrane region" description="Helical" evidence="7">
    <location>
        <begin position="46"/>
        <end position="65"/>
    </location>
</feature>
<feature type="transmembrane region" description="Helical" evidence="7">
    <location>
        <begin position="248"/>
        <end position="267"/>
    </location>
</feature>
<dbReference type="Pfam" id="PF07690">
    <property type="entry name" value="MFS_1"/>
    <property type="match status" value="1"/>
</dbReference>
<dbReference type="CDD" id="cd17341">
    <property type="entry name" value="MFS_NRT2_like"/>
    <property type="match status" value="1"/>
</dbReference>
<dbReference type="InterPro" id="IPR020846">
    <property type="entry name" value="MFS_dom"/>
</dbReference>
<feature type="domain" description="Major facilitator superfamily (MFS) profile" evidence="8">
    <location>
        <begin position="10"/>
        <end position="406"/>
    </location>
</feature>
<keyword evidence="4 7" id="KW-1133">Transmembrane helix</keyword>
<dbReference type="Gene3D" id="1.20.1250.20">
    <property type="entry name" value="MFS general substrate transporter like domains"/>
    <property type="match status" value="2"/>
</dbReference>
<gene>
    <name evidence="9" type="ORF">ACCAA_630019</name>
</gene>
<evidence type="ECO:0000259" key="8">
    <source>
        <dbReference type="PROSITE" id="PS50850"/>
    </source>
</evidence>
<dbReference type="InterPro" id="IPR011701">
    <property type="entry name" value="MFS"/>
</dbReference>
<keyword evidence="3 7" id="KW-0812">Transmembrane</keyword>
<dbReference type="PROSITE" id="PS50850">
    <property type="entry name" value="MFS"/>
    <property type="match status" value="1"/>
</dbReference>
<proteinExistence type="inferred from homology"/>
<feature type="transmembrane region" description="Helical" evidence="7">
    <location>
        <begin position="133"/>
        <end position="161"/>
    </location>
</feature>
<protein>
    <submittedName>
        <fullName evidence="9">Nitrate/proton symporter</fullName>
    </submittedName>
</protein>
<dbReference type="GO" id="GO:0042128">
    <property type="term" value="P:nitrate assimilation"/>
    <property type="evidence" value="ECO:0007669"/>
    <property type="project" value="UniProtKB-KW"/>
</dbReference>
<evidence type="ECO:0000256" key="5">
    <source>
        <dbReference type="ARBA" id="ARBA00023063"/>
    </source>
</evidence>
<feature type="transmembrane region" description="Helical" evidence="7">
    <location>
        <begin position="382"/>
        <end position="401"/>
    </location>
</feature>
<dbReference type="Proteomes" id="UP000199169">
    <property type="component" value="Unassembled WGS sequence"/>
</dbReference>
<feature type="transmembrane region" description="Helical" evidence="7">
    <location>
        <begin position="12"/>
        <end position="34"/>
    </location>
</feature>